<evidence type="ECO:0000256" key="1">
    <source>
        <dbReference type="ARBA" id="ARBA00022527"/>
    </source>
</evidence>
<gene>
    <name evidence="3" type="ORF">HLB23_40055</name>
</gene>
<reference evidence="3 4" key="1">
    <citation type="submission" date="2020-05" db="EMBL/GenBank/DDBJ databases">
        <title>MicrobeNet Type strains.</title>
        <authorList>
            <person name="Nicholson A.C."/>
        </authorList>
    </citation>
    <scope>NUCLEOTIDE SEQUENCE [LARGE SCALE GENOMIC DNA]</scope>
    <source>
        <strain evidence="3 4">JCM 3224</strain>
    </source>
</reference>
<name>A0A849CIA6_9NOCA</name>
<dbReference type="EMBL" id="JABELX010000032">
    <property type="protein sequence ID" value="NNH75979.1"/>
    <property type="molecule type" value="Genomic_DNA"/>
</dbReference>
<keyword evidence="1" id="KW-0418">Kinase</keyword>
<dbReference type="GO" id="GO:0004674">
    <property type="term" value="F:protein serine/threonine kinase activity"/>
    <property type="evidence" value="ECO:0007669"/>
    <property type="project" value="UniProtKB-KW"/>
</dbReference>
<dbReference type="RefSeq" id="WP_067529382.1">
    <property type="nucleotide sequence ID" value="NZ_JABELX010000032.1"/>
</dbReference>
<evidence type="ECO:0000313" key="3">
    <source>
        <dbReference type="EMBL" id="NNH75979.1"/>
    </source>
</evidence>
<dbReference type="InterPro" id="IPR050267">
    <property type="entry name" value="Anti-sigma-factor_SerPK"/>
</dbReference>
<keyword evidence="4" id="KW-1185">Reference proteome</keyword>
<dbReference type="PANTHER" id="PTHR35526">
    <property type="entry name" value="ANTI-SIGMA-F FACTOR RSBW-RELATED"/>
    <property type="match status" value="1"/>
</dbReference>
<evidence type="ECO:0000259" key="2">
    <source>
        <dbReference type="Pfam" id="PF13581"/>
    </source>
</evidence>
<keyword evidence="3" id="KW-0547">Nucleotide-binding</keyword>
<dbReference type="InterPro" id="IPR036890">
    <property type="entry name" value="HATPase_C_sf"/>
</dbReference>
<organism evidence="3 4">
    <name type="scientific">Nocardia uniformis</name>
    <dbReference type="NCBI Taxonomy" id="53432"/>
    <lineage>
        <taxon>Bacteria</taxon>
        <taxon>Bacillati</taxon>
        <taxon>Actinomycetota</taxon>
        <taxon>Actinomycetes</taxon>
        <taxon>Mycobacteriales</taxon>
        <taxon>Nocardiaceae</taxon>
        <taxon>Nocardia</taxon>
    </lineage>
</organism>
<dbReference type="Pfam" id="PF13581">
    <property type="entry name" value="HATPase_c_2"/>
    <property type="match status" value="1"/>
</dbReference>
<dbReference type="GO" id="GO:0005524">
    <property type="term" value="F:ATP binding"/>
    <property type="evidence" value="ECO:0007669"/>
    <property type="project" value="UniProtKB-KW"/>
</dbReference>
<dbReference type="Gene3D" id="3.30.565.10">
    <property type="entry name" value="Histidine kinase-like ATPase, C-terminal domain"/>
    <property type="match status" value="1"/>
</dbReference>
<keyword evidence="1" id="KW-0808">Transferase</keyword>
<proteinExistence type="predicted"/>
<dbReference type="AlphaFoldDB" id="A0A849CIA6"/>
<keyword evidence="1" id="KW-0723">Serine/threonine-protein kinase</keyword>
<dbReference type="InterPro" id="IPR003594">
    <property type="entry name" value="HATPase_dom"/>
</dbReference>
<comment type="caution">
    <text evidence="3">The sequence shown here is derived from an EMBL/GenBank/DDBJ whole genome shotgun (WGS) entry which is preliminary data.</text>
</comment>
<accession>A0A849CIA6</accession>
<keyword evidence="3" id="KW-0067">ATP-binding</keyword>
<dbReference type="Proteomes" id="UP000586827">
    <property type="component" value="Unassembled WGS sequence"/>
</dbReference>
<feature type="domain" description="Histidine kinase/HSP90-like ATPase" evidence="2">
    <location>
        <begin position="16"/>
        <end position="102"/>
    </location>
</feature>
<dbReference type="PANTHER" id="PTHR35526:SF3">
    <property type="entry name" value="ANTI-SIGMA-F FACTOR RSBW"/>
    <property type="match status" value="1"/>
</dbReference>
<dbReference type="SUPFAM" id="SSF55874">
    <property type="entry name" value="ATPase domain of HSP90 chaperone/DNA topoisomerase II/histidine kinase"/>
    <property type="match status" value="1"/>
</dbReference>
<dbReference type="CDD" id="cd16936">
    <property type="entry name" value="HATPase_RsbW-like"/>
    <property type="match status" value="1"/>
</dbReference>
<sequence>MGSRLPHRDPSVDYLRGNARLAVTEACSNTVEHGYRDQDGTVHVEAATTESDVCIRVVDEGSWKPPQPESTGIRGRGLALIRALMPNVAVYTGSGGTSVELRVPLPA</sequence>
<protein>
    <submittedName>
        <fullName evidence="3">ATP-binding protein</fullName>
    </submittedName>
</protein>
<evidence type="ECO:0000313" key="4">
    <source>
        <dbReference type="Proteomes" id="UP000586827"/>
    </source>
</evidence>